<accession>A0ABW5IZI2</accession>
<dbReference type="Proteomes" id="UP001597468">
    <property type="component" value="Unassembled WGS sequence"/>
</dbReference>
<name>A0ABW5IZI2_9FLAO</name>
<evidence type="ECO:0000313" key="1">
    <source>
        <dbReference type="EMBL" id="MFD2517595.1"/>
    </source>
</evidence>
<sequence length="70" mass="7946">MDAVGGLFYAGVLGMSKKWNNTEDEGQENSFHQIIIVARDYIPASFLEPEKTDDFSIKDLHEVGKEKKTR</sequence>
<proteinExistence type="predicted"/>
<organism evidence="1 2">
    <name type="scientific">Salinimicrobium flavum</name>
    <dbReference type="NCBI Taxonomy" id="1737065"/>
    <lineage>
        <taxon>Bacteria</taxon>
        <taxon>Pseudomonadati</taxon>
        <taxon>Bacteroidota</taxon>
        <taxon>Flavobacteriia</taxon>
        <taxon>Flavobacteriales</taxon>
        <taxon>Flavobacteriaceae</taxon>
        <taxon>Salinimicrobium</taxon>
    </lineage>
</organism>
<gene>
    <name evidence="1" type="ORF">ACFSTG_06795</name>
</gene>
<dbReference type="EMBL" id="JBHULT010000006">
    <property type="protein sequence ID" value="MFD2517595.1"/>
    <property type="molecule type" value="Genomic_DNA"/>
</dbReference>
<comment type="caution">
    <text evidence="1">The sequence shown here is derived from an EMBL/GenBank/DDBJ whole genome shotgun (WGS) entry which is preliminary data.</text>
</comment>
<protein>
    <submittedName>
        <fullName evidence="1">Uncharacterized protein</fullName>
    </submittedName>
</protein>
<keyword evidence="2" id="KW-1185">Reference proteome</keyword>
<reference evidence="2" key="1">
    <citation type="journal article" date="2019" name="Int. J. Syst. Evol. Microbiol.">
        <title>The Global Catalogue of Microorganisms (GCM) 10K type strain sequencing project: providing services to taxonomists for standard genome sequencing and annotation.</title>
        <authorList>
            <consortium name="The Broad Institute Genomics Platform"/>
            <consortium name="The Broad Institute Genome Sequencing Center for Infectious Disease"/>
            <person name="Wu L."/>
            <person name="Ma J."/>
        </authorList>
    </citation>
    <scope>NUCLEOTIDE SEQUENCE [LARGE SCALE GENOMIC DNA]</scope>
    <source>
        <strain evidence="2">KCTC 42585</strain>
    </source>
</reference>
<dbReference type="RefSeq" id="WP_380750054.1">
    <property type="nucleotide sequence ID" value="NZ_JBHULT010000006.1"/>
</dbReference>
<evidence type="ECO:0000313" key="2">
    <source>
        <dbReference type="Proteomes" id="UP001597468"/>
    </source>
</evidence>